<dbReference type="AlphaFoldDB" id="A0A9W9CAC0"/>
<name>A0A9W9CAC0_9PLEO</name>
<keyword evidence="2" id="KW-0732">Signal</keyword>
<organism evidence="3 4">
    <name type="scientific">Didymosphaeria variabile</name>
    <dbReference type="NCBI Taxonomy" id="1932322"/>
    <lineage>
        <taxon>Eukaryota</taxon>
        <taxon>Fungi</taxon>
        <taxon>Dikarya</taxon>
        <taxon>Ascomycota</taxon>
        <taxon>Pezizomycotina</taxon>
        <taxon>Dothideomycetes</taxon>
        <taxon>Pleosporomycetidae</taxon>
        <taxon>Pleosporales</taxon>
        <taxon>Massarineae</taxon>
        <taxon>Didymosphaeriaceae</taxon>
        <taxon>Didymosphaeria</taxon>
    </lineage>
</organism>
<dbReference type="OrthoDB" id="3811268at2759"/>
<reference evidence="3" key="1">
    <citation type="submission" date="2022-10" db="EMBL/GenBank/DDBJ databases">
        <title>Tapping the CABI collections for fungal endophytes: first genome assemblies for Collariella, Neodidymelliopsis, Ascochyta clinopodiicola, Didymella pomorum, Didymosphaeria variabile, Neocosmospora piperis and Neocucurbitaria cava.</title>
        <authorList>
            <person name="Hill R."/>
        </authorList>
    </citation>
    <scope>NUCLEOTIDE SEQUENCE</scope>
    <source>
        <strain evidence="3">IMI 356815</strain>
    </source>
</reference>
<proteinExistence type="predicted"/>
<evidence type="ECO:0000313" key="3">
    <source>
        <dbReference type="EMBL" id="KAJ4352163.1"/>
    </source>
</evidence>
<feature type="compositionally biased region" description="Acidic residues" evidence="1">
    <location>
        <begin position="160"/>
        <end position="169"/>
    </location>
</feature>
<evidence type="ECO:0000256" key="1">
    <source>
        <dbReference type="SAM" id="MobiDB-lite"/>
    </source>
</evidence>
<evidence type="ECO:0000256" key="2">
    <source>
        <dbReference type="SAM" id="SignalP"/>
    </source>
</evidence>
<feature type="compositionally biased region" description="Basic and acidic residues" evidence="1">
    <location>
        <begin position="230"/>
        <end position="253"/>
    </location>
</feature>
<protein>
    <submittedName>
        <fullName evidence="3">Uncharacterized protein</fullName>
    </submittedName>
</protein>
<comment type="caution">
    <text evidence="3">The sequence shown here is derived from an EMBL/GenBank/DDBJ whole genome shotgun (WGS) entry which is preliminary data.</text>
</comment>
<keyword evidence="4" id="KW-1185">Reference proteome</keyword>
<dbReference type="Proteomes" id="UP001140513">
    <property type="component" value="Unassembled WGS sequence"/>
</dbReference>
<accession>A0A9W9CAC0</accession>
<dbReference type="RefSeq" id="XP_056070519.1">
    <property type="nucleotide sequence ID" value="XM_056216272.1"/>
</dbReference>
<dbReference type="GeneID" id="80911040"/>
<sequence>MRSTLILATFVLPILTAPVPEADGSVCLTHPDLDCSSEAPSPSGVGTGPICLKQYAYVCSNADKAGNGKRQPEPPSQADIETRFSEPNVRKKNFRFPNYWQDGRSDLNGNGKRQPEPFDRAGSGRRRSAEPERVRYQTQGAETFPAELEPSVNNAPSAEIQDEDSDALEALEARSAHANHHGRSAAPEPSIRGPRTGSNKRTAEDEDEDTETLGARWQRDGSESGGIKKRSAEPEPINRRPDSRREPEPEPRV</sequence>
<dbReference type="EMBL" id="JAPEUX010000005">
    <property type="protein sequence ID" value="KAJ4352163.1"/>
    <property type="molecule type" value="Genomic_DNA"/>
</dbReference>
<feature type="signal peptide" evidence="2">
    <location>
        <begin position="1"/>
        <end position="24"/>
    </location>
</feature>
<feature type="region of interest" description="Disordered" evidence="1">
    <location>
        <begin position="64"/>
        <end position="253"/>
    </location>
</feature>
<evidence type="ECO:0000313" key="4">
    <source>
        <dbReference type="Proteomes" id="UP001140513"/>
    </source>
</evidence>
<feature type="chain" id="PRO_5040877788" evidence="2">
    <location>
        <begin position="25"/>
        <end position="253"/>
    </location>
</feature>
<gene>
    <name evidence="3" type="ORF">N0V89_007510</name>
</gene>